<dbReference type="Proteomes" id="UP000252893">
    <property type="component" value="Unassembled WGS sequence"/>
</dbReference>
<dbReference type="Gene3D" id="2.30.40.10">
    <property type="entry name" value="Urease, subunit C, domain 1"/>
    <property type="match status" value="1"/>
</dbReference>
<proteinExistence type="predicted"/>
<dbReference type="Gene3D" id="3.20.20.140">
    <property type="entry name" value="Metal-dependent hydrolases"/>
    <property type="match status" value="1"/>
</dbReference>
<sequence>MQKHLLSGLLVSGLMIMPALAQDADKTIIIHAGTLLANPADKPLTDQSIIIKNNKIEVIEAGFSQREGAKIVDLSKAFVMPGMIDSHVHITSQLAPDARLKRVENSDADWAMQGALHGKRTLEAGFTTIQDLGASGQDAIFALKEASKRNDLPLPRIRSAGYAISVSGGHADGRQGYNDDVAEVLHKDSICNGADDCRRAAREQIRKGADIIKITATGGVLSNTLAGFNQQFTSPEIEAIVDAASSMGRKVTAHAHGLNGINSSLASGVMSIEHGTYLDDSSIALFKEKGAYLVPTVMAGDFVARTAKEAKWMTEPQRIKSLQAGPLMLDMLRKAHKAGVKIAFGTDSGVSVHGNNATELVLMVEAGMTPQEALLAATVNAATHIDMIEEIGTIESGKLADIIAVETNPLDNIEQMRDVGFVMKDGNIYKSEL</sequence>
<dbReference type="SUPFAM" id="SSF51556">
    <property type="entry name" value="Metallo-dependent hydrolases"/>
    <property type="match status" value="1"/>
</dbReference>
<evidence type="ECO:0000256" key="1">
    <source>
        <dbReference type="SAM" id="SignalP"/>
    </source>
</evidence>
<accession>A0A366DKJ2</accession>
<organism evidence="3 4">
    <name type="scientific">Pseudochrobactrum asaccharolyticum</name>
    <dbReference type="NCBI Taxonomy" id="354351"/>
    <lineage>
        <taxon>Bacteria</taxon>
        <taxon>Pseudomonadati</taxon>
        <taxon>Pseudomonadota</taxon>
        <taxon>Alphaproteobacteria</taxon>
        <taxon>Hyphomicrobiales</taxon>
        <taxon>Brucellaceae</taxon>
        <taxon>Pseudochrobactrum</taxon>
    </lineage>
</organism>
<protein>
    <submittedName>
        <fullName evidence="3">Imidazolonepropionase-like amidohydrolase</fullName>
    </submittedName>
</protein>
<evidence type="ECO:0000313" key="4">
    <source>
        <dbReference type="Proteomes" id="UP000252893"/>
    </source>
</evidence>
<comment type="caution">
    <text evidence="3">The sequence shown here is derived from an EMBL/GenBank/DDBJ whole genome shotgun (WGS) entry which is preliminary data.</text>
</comment>
<keyword evidence="1" id="KW-0732">Signal</keyword>
<feature type="domain" description="Amidohydrolase-related" evidence="2">
    <location>
        <begin position="78"/>
        <end position="428"/>
    </location>
</feature>
<dbReference type="PANTHER" id="PTHR43135">
    <property type="entry name" value="ALPHA-D-RIBOSE 1-METHYLPHOSPHONATE 5-TRIPHOSPHATE DIPHOSPHATASE"/>
    <property type="match status" value="1"/>
</dbReference>
<dbReference type="PANTHER" id="PTHR43135:SF3">
    <property type="entry name" value="ALPHA-D-RIBOSE 1-METHYLPHOSPHONATE 5-TRIPHOSPHATE DIPHOSPHATASE"/>
    <property type="match status" value="1"/>
</dbReference>
<dbReference type="InterPro" id="IPR011059">
    <property type="entry name" value="Metal-dep_hydrolase_composite"/>
</dbReference>
<dbReference type="InterPro" id="IPR051781">
    <property type="entry name" value="Metallo-dep_Hydrolase"/>
</dbReference>
<gene>
    <name evidence="3" type="ORF">DFR47_11262</name>
</gene>
<dbReference type="CDD" id="cd01299">
    <property type="entry name" value="Met_dep_hydrolase_A"/>
    <property type="match status" value="1"/>
</dbReference>
<name>A0A366DKJ2_9HYPH</name>
<dbReference type="InterPro" id="IPR006680">
    <property type="entry name" value="Amidohydro-rel"/>
</dbReference>
<feature type="chain" id="PRO_5016628063" evidence="1">
    <location>
        <begin position="22"/>
        <end position="433"/>
    </location>
</feature>
<dbReference type="GO" id="GO:0016810">
    <property type="term" value="F:hydrolase activity, acting on carbon-nitrogen (but not peptide) bonds"/>
    <property type="evidence" value="ECO:0007669"/>
    <property type="project" value="InterPro"/>
</dbReference>
<dbReference type="OrthoDB" id="9782972at2"/>
<dbReference type="Pfam" id="PF01979">
    <property type="entry name" value="Amidohydro_1"/>
    <property type="match status" value="1"/>
</dbReference>
<evidence type="ECO:0000313" key="3">
    <source>
        <dbReference type="EMBL" id="RBO90592.1"/>
    </source>
</evidence>
<dbReference type="AlphaFoldDB" id="A0A366DKJ2"/>
<dbReference type="InterPro" id="IPR057744">
    <property type="entry name" value="OTAase-like"/>
</dbReference>
<keyword evidence="3" id="KW-0378">Hydrolase</keyword>
<evidence type="ECO:0000259" key="2">
    <source>
        <dbReference type="Pfam" id="PF01979"/>
    </source>
</evidence>
<dbReference type="SUPFAM" id="SSF51338">
    <property type="entry name" value="Composite domain of metallo-dependent hydrolases"/>
    <property type="match status" value="1"/>
</dbReference>
<dbReference type="InterPro" id="IPR032466">
    <property type="entry name" value="Metal_Hydrolase"/>
</dbReference>
<reference evidence="3 4" key="1">
    <citation type="submission" date="2018-06" db="EMBL/GenBank/DDBJ databases">
        <title>Genomic Encyclopedia of Type Strains, Phase IV (KMG-IV): sequencing the most valuable type-strain genomes for metagenomic binning, comparative biology and taxonomic classification.</title>
        <authorList>
            <person name="Goeker M."/>
        </authorList>
    </citation>
    <scope>NUCLEOTIDE SEQUENCE [LARGE SCALE GENOMIC DNA]</scope>
    <source>
        <strain evidence="3 4">DSM 25619</strain>
    </source>
</reference>
<dbReference type="EMBL" id="QNRH01000012">
    <property type="protein sequence ID" value="RBO90592.1"/>
    <property type="molecule type" value="Genomic_DNA"/>
</dbReference>
<keyword evidence="4" id="KW-1185">Reference proteome</keyword>
<feature type="signal peptide" evidence="1">
    <location>
        <begin position="1"/>
        <end position="21"/>
    </location>
</feature>